<dbReference type="Proteomes" id="UP000007431">
    <property type="component" value="Unassembled WGS sequence"/>
</dbReference>
<dbReference type="InParanoid" id="D8Q483"/>
<dbReference type="AlphaFoldDB" id="D8Q483"/>
<name>D8Q483_SCHCM</name>
<feature type="non-terminal residue" evidence="2">
    <location>
        <position position="110"/>
    </location>
</feature>
<evidence type="ECO:0000256" key="1">
    <source>
        <dbReference type="SAM" id="MobiDB-lite"/>
    </source>
</evidence>
<dbReference type="OrthoDB" id="10288150at2759"/>
<evidence type="ECO:0000313" key="3">
    <source>
        <dbReference type="Proteomes" id="UP000007431"/>
    </source>
</evidence>
<keyword evidence="3" id="KW-1185">Reference proteome</keyword>
<feature type="compositionally biased region" description="Polar residues" evidence="1">
    <location>
        <begin position="76"/>
        <end position="87"/>
    </location>
</feature>
<accession>D8Q483</accession>
<dbReference type="EMBL" id="GL377306">
    <property type="protein sequence ID" value="EFI97184.1"/>
    <property type="molecule type" value="Genomic_DNA"/>
</dbReference>
<dbReference type="KEGG" id="scm:SCHCO_01213227"/>
<dbReference type="RefSeq" id="XP_003032087.1">
    <property type="nucleotide sequence ID" value="XM_003032041.1"/>
</dbReference>
<dbReference type="VEuPathDB" id="FungiDB:SCHCODRAFT_01213227"/>
<sequence>MASILSSSRGACFRSSGSLPAMRSMPGRPISSTNAHYQKAGTERRLPPSLPDSIRPGPAHHAGVEKKSSPVGEASRYSTQATQSASKPASAADAGKAGTVTAGSAVPKRG</sequence>
<organism evidence="3">
    <name type="scientific">Schizophyllum commune (strain H4-8 / FGSC 9210)</name>
    <name type="common">Split gill fungus</name>
    <dbReference type="NCBI Taxonomy" id="578458"/>
    <lineage>
        <taxon>Eukaryota</taxon>
        <taxon>Fungi</taxon>
        <taxon>Dikarya</taxon>
        <taxon>Basidiomycota</taxon>
        <taxon>Agaricomycotina</taxon>
        <taxon>Agaricomycetes</taxon>
        <taxon>Agaricomycetidae</taxon>
        <taxon>Agaricales</taxon>
        <taxon>Schizophyllaceae</taxon>
        <taxon>Schizophyllum</taxon>
    </lineage>
</organism>
<reference evidence="2 3" key="1">
    <citation type="journal article" date="2010" name="Nat. Biotechnol.">
        <title>Genome sequence of the model mushroom Schizophyllum commune.</title>
        <authorList>
            <person name="Ohm R.A."/>
            <person name="de Jong J.F."/>
            <person name="Lugones L.G."/>
            <person name="Aerts A."/>
            <person name="Kothe E."/>
            <person name="Stajich J.E."/>
            <person name="de Vries R.P."/>
            <person name="Record E."/>
            <person name="Levasseur A."/>
            <person name="Baker S.E."/>
            <person name="Bartholomew K.A."/>
            <person name="Coutinho P.M."/>
            <person name="Erdmann S."/>
            <person name="Fowler T.J."/>
            <person name="Gathman A.C."/>
            <person name="Lombard V."/>
            <person name="Henrissat B."/>
            <person name="Knabe N."/>
            <person name="Kuees U."/>
            <person name="Lilly W.W."/>
            <person name="Lindquist E."/>
            <person name="Lucas S."/>
            <person name="Magnuson J.K."/>
            <person name="Piumi F."/>
            <person name="Raudaskoski M."/>
            <person name="Salamov A."/>
            <person name="Schmutz J."/>
            <person name="Schwarze F.W.M.R."/>
            <person name="vanKuyk P.A."/>
            <person name="Horton J.S."/>
            <person name="Grigoriev I.V."/>
            <person name="Woesten H.A.B."/>
        </authorList>
    </citation>
    <scope>NUCLEOTIDE SEQUENCE [LARGE SCALE GENOMIC DNA]</scope>
    <source>
        <strain evidence="3">H4-8 / FGSC 9210</strain>
    </source>
</reference>
<gene>
    <name evidence="2" type="ORF">SCHCODRAFT_108805</name>
</gene>
<dbReference type="HOGENOM" id="CLU_2172527_0_0_1"/>
<evidence type="ECO:0000313" key="2">
    <source>
        <dbReference type="EMBL" id="EFI97184.1"/>
    </source>
</evidence>
<feature type="region of interest" description="Disordered" evidence="1">
    <location>
        <begin position="1"/>
        <end position="110"/>
    </location>
</feature>
<dbReference type="GeneID" id="9596173"/>
<protein>
    <submittedName>
        <fullName evidence="2">Uncharacterized protein</fullName>
    </submittedName>
</protein>
<proteinExistence type="predicted"/>